<sequence length="217" mass="24213">MQQTKGQFRIIRDYKHLAREFYSGTVFVAFDTETTGLHAESDFMLEIGAVKFSKDGIIGAPFDKIIKPPVPVPQFIEQLTGITDGMAQDGVSESSALLSFLSYLDTQNTVLIAHNAPFDLGFMHAGLERCALGPLKNKCIDTLPLARWAYPKLVLEPQKGQYKLQSLASRFCINVMAAHRASDDARVCMEVFKRILSDTMSVQKDVQCETVREGELF</sequence>
<organism evidence="4 5">
    <name type="scientific">Treponema peruense</name>
    <dbReference type="NCBI Taxonomy" id="2787628"/>
    <lineage>
        <taxon>Bacteria</taxon>
        <taxon>Pseudomonadati</taxon>
        <taxon>Spirochaetota</taxon>
        <taxon>Spirochaetia</taxon>
        <taxon>Spirochaetales</taxon>
        <taxon>Treponemataceae</taxon>
        <taxon>Treponema</taxon>
    </lineage>
</organism>
<reference evidence="4 5" key="1">
    <citation type="submission" date="2020-11" db="EMBL/GenBank/DDBJ databases">
        <title>Treponema Peruensis nv. sp., first commensal Treponema isolated from human feces.</title>
        <authorList>
            <person name="Belkhou C."/>
            <person name="Raes J."/>
        </authorList>
    </citation>
    <scope>NUCLEOTIDE SEQUENCE [LARGE SCALE GENOMIC DNA]</scope>
    <source>
        <strain evidence="4 5">RCC2812</strain>
    </source>
</reference>
<dbReference type="PANTHER" id="PTHR30231:SF41">
    <property type="entry name" value="DNA POLYMERASE III SUBUNIT EPSILON"/>
    <property type="match status" value="1"/>
</dbReference>
<gene>
    <name evidence="4" type="ORF">IWA51_08570</name>
</gene>
<evidence type="ECO:0000259" key="3">
    <source>
        <dbReference type="SMART" id="SM00479"/>
    </source>
</evidence>
<evidence type="ECO:0000256" key="1">
    <source>
        <dbReference type="ARBA" id="ARBA00025483"/>
    </source>
</evidence>
<dbReference type="KEGG" id="tper:IWA51_08570"/>
<comment type="function">
    <text evidence="1">DNA polymerase III is a complex, multichain enzyme responsible for most of the replicative synthesis in bacteria. The epsilon subunit contain the editing function and is a proofreading 3'-5' exonuclease.</text>
</comment>
<dbReference type="GO" id="GO:0005829">
    <property type="term" value="C:cytosol"/>
    <property type="evidence" value="ECO:0007669"/>
    <property type="project" value="TreeGrafter"/>
</dbReference>
<comment type="subunit">
    <text evidence="2">DNA polymerase III contains a core (composed of alpha, epsilon and theta chains) that associates with a tau subunit. This core dimerizes to form the POLIII' complex. PolIII' associates with the gamma complex (composed of gamma, delta, delta', psi and chi chains) and with the beta chain to form the complete DNA polymerase III complex.</text>
</comment>
<evidence type="ECO:0000313" key="5">
    <source>
        <dbReference type="Proteomes" id="UP000595224"/>
    </source>
</evidence>
<dbReference type="GO" id="GO:0003677">
    <property type="term" value="F:DNA binding"/>
    <property type="evidence" value="ECO:0007669"/>
    <property type="project" value="InterPro"/>
</dbReference>
<evidence type="ECO:0000256" key="2">
    <source>
        <dbReference type="ARBA" id="ARBA00026073"/>
    </source>
</evidence>
<dbReference type="GO" id="GO:0008408">
    <property type="term" value="F:3'-5' exonuclease activity"/>
    <property type="evidence" value="ECO:0007669"/>
    <property type="project" value="TreeGrafter"/>
</dbReference>
<dbReference type="RefSeq" id="WP_198442115.1">
    <property type="nucleotide sequence ID" value="NZ_CBCSHE010000001.1"/>
</dbReference>
<dbReference type="Proteomes" id="UP000595224">
    <property type="component" value="Chromosome"/>
</dbReference>
<dbReference type="GO" id="GO:0003887">
    <property type="term" value="F:DNA-directed DNA polymerase activity"/>
    <property type="evidence" value="ECO:0007669"/>
    <property type="project" value="InterPro"/>
</dbReference>
<dbReference type="SMART" id="SM00479">
    <property type="entry name" value="EXOIII"/>
    <property type="match status" value="1"/>
</dbReference>
<protein>
    <submittedName>
        <fullName evidence="4">3'-5' exonuclease</fullName>
    </submittedName>
</protein>
<dbReference type="AlphaFoldDB" id="A0A7T3V4W7"/>
<dbReference type="Gene3D" id="3.30.420.10">
    <property type="entry name" value="Ribonuclease H-like superfamily/Ribonuclease H"/>
    <property type="match status" value="1"/>
</dbReference>
<dbReference type="EMBL" id="CP064936">
    <property type="protein sequence ID" value="QQA00325.1"/>
    <property type="molecule type" value="Genomic_DNA"/>
</dbReference>
<name>A0A7T3V4W7_9SPIR</name>
<proteinExistence type="predicted"/>
<dbReference type="InterPro" id="IPR013520">
    <property type="entry name" value="Ribonucl_H"/>
</dbReference>
<accession>A0A7T3V4W7</accession>
<dbReference type="SUPFAM" id="SSF53098">
    <property type="entry name" value="Ribonuclease H-like"/>
    <property type="match status" value="1"/>
</dbReference>
<dbReference type="NCBIfam" id="TIGR00573">
    <property type="entry name" value="dnaq"/>
    <property type="match status" value="1"/>
</dbReference>
<keyword evidence="4" id="KW-0269">Exonuclease</keyword>
<dbReference type="GO" id="GO:0045004">
    <property type="term" value="P:DNA replication proofreading"/>
    <property type="evidence" value="ECO:0007669"/>
    <property type="project" value="TreeGrafter"/>
</dbReference>
<dbReference type="Pfam" id="PF00929">
    <property type="entry name" value="RNase_T"/>
    <property type="match status" value="1"/>
</dbReference>
<keyword evidence="4" id="KW-0378">Hydrolase</keyword>
<dbReference type="FunFam" id="3.30.420.10:FF:000045">
    <property type="entry name" value="3'-5' exonuclease DinG"/>
    <property type="match status" value="1"/>
</dbReference>
<dbReference type="PANTHER" id="PTHR30231">
    <property type="entry name" value="DNA POLYMERASE III SUBUNIT EPSILON"/>
    <property type="match status" value="1"/>
</dbReference>
<dbReference type="InterPro" id="IPR006054">
    <property type="entry name" value="DnaQ"/>
</dbReference>
<dbReference type="InterPro" id="IPR012337">
    <property type="entry name" value="RNaseH-like_sf"/>
</dbReference>
<feature type="domain" description="Exonuclease" evidence="3">
    <location>
        <begin position="26"/>
        <end position="201"/>
    </location>
</feature>
<keyword evidence="5" id="KW-1185">Reference proteome</keyword>
<dbReference type="InterPro" id="IPR036397">
    <property type="entry name" value="RNaseH_sf"/>
</dbReference>
<keyword evidence="4" id="KW-0540">Nuclease</keyword>
<dbReference type="CDD" id="cd06127">
    <property type="entry name" value="DEDDh"/>
    <property type="match status" value="1"/>
</dbReference>
<evidence type="ECO:0000313" key="4">
    <source>
        <dbReference type="EMBL" id="QQA00325.1"/>
    </source>
</evidence>